<evidence type="ECO:0000256" key="1">
    <source>
        <dbReference type="SAM" id="MobiDB-lite"/>
    </source>
</evidence>
<dbReference type="Proteomes" id="UP000011115">
    <property type="component" value="Unassembled WGS sequence"/>
</dbReference>
<evidence type="ECO:0000313" key="2">
    <source>
        <dbReference type="EnsemblPlants" id="PGSC0003DMT400092171"/>
    </source>
</evidence>
<proteinExistence type="predicted"/>
<name>M1DP90_SOLTU</name>
<evidence type="ECO:0000313" key="3">
    <source>
        <dbReference type="Proteomes" id="UP000011115"/>
    </source>
</evidence>
<reference evidence="2" key="2">
    <citation type="submission" date="2015-06" db="UniProtKB">
        <authorList>
            <consortium name="EnsemblPlants"/>
        </authorList>
    </citation>
    <scope>IDENTIFICATION</scope>
    <source>
        <strain evidence="2">DM1-3 516 R44</strain>
    </source>
</reference>
<dbReference type="Gramene" id="PGSC0003DMT400092171">
    <property type="protein sequence ID" value="PGSC0003DMT400092171"/>
    <property type="gene ID" value="PGSC0003DMG400041742"/>
</dbReference>
<keyword evidence="3" id="KW-1185">Reference proteome</keyword>
<organism evidence="2 3">
    <name type="scientific">Solanum tuberosum</name>
    <name type="common">Potato</name>
    <dbReference type="NCBI Taxonomy" id="4113"/>
    <lineage>
        <taxon>Eukaryota</taxon>
        <taxon>Viridiplantae</taxon>
        <taxon>Streptophyta</taxon>
        <taxon>Embryophyta</taxon>
        <taxon>Tracheophyta</taxon>
        <taxon>Spermatophyta</taxon>
        <taxon>Magnoliopsida</taxon>
        <taxon>eudicotyledons</taxon>
        <taxon>Gunneridae</taxon>
        <taxon>Pentapetalae</taxon>
        <taxon>asterids</taxon>
        <taxon>lamiids</taxon>
        <taxon>Solanales</taxon>
        <taxon>Solanaceae</taxon>
        <taxon>Solanoideae</taxon>
        <taxon>Solaneae</taxon>
        <taxon>Solanum</taxon>
    </lineage>
</organism>
<dbReference type="InParanoid" id="M1DP90"/>
<dbReference type="HOGENOM" id="CLU_1470649_0_0_1"/>
<reference evidence="3" key="1">
    <citation type="journal article" date="2011" name="Nature">
        <title>Genome sequence and analysis of the tuber crop potato.</title>
        <authorList>
            <consortium name="The Potato Genome Sequencing Consortium"/>
        </authorList>
    </citation>
    <scope>NUCLEOTIDE SEQUENCE [LARGE SCALE GENOMIC DNA]</scope>
    <source>
        <strain evidence="3">cv. DM1-3 516 R44</strain>
    </source>
</reference>
<protein>
    <submittedName>
        <fullName evidence="2">Uncharacterized protein</fullName>
    </submittedName>
</protein>
<feature type="region of interest" description="Disordered" evidence="1">
    <location>
        <begin position="157"/>
        <end position="184"/>
    </location>
</feature>
<dbReference type="EnsemblPlants" id="PGSC0003DMT400092171">
    <property type="protein sequence ID" value="PGSC0003DMT400092171"/>
    <property type="gene ID" value="PGSC0003DMG400041742"/>
</dbReference>
<dbReference type="PaxDb" id="4113-PGSC0003DMT400092171"/>
<dbReference type="AlphaFoldDB" id="M1DP90"/>
<sequence>MIYMVLQGLDSRTHFYLLAYDDTHTCVGCISYVSSGITWANESLLDSMLCNPFPFDPGVVFKYESVHVQLNIRVALCLFECGTNEGSWANESLLDSMLCNPFPFDPGVVFKCAECGSNTICHLHDSSLVLLFDPMCLNEASWGHRLSYWAMRPVGPARQKDPMQSSRSKIPYLPSAPSREPPSS</sequence>
<accession>M1DP90</accession>